<proteinExistence type="predicted"/>
<dbReference type="RefSeq" id="WP_270128844.1">
    <property type="nucleotide sequence ID" value="NZ_CP115396.1"/>
</dbReference>
<protein>
    <submittedName>
        <fullName evidence="1">Uncharacterized protein</fullName>
    </submittedName>
</protein>
<evidence type="ECO:0000313" key="1">
    <source>
        <dbReference type="EMBL" id="WBO86261.1"/>
    </source>
</evidence>
<dbReference type="Proteomes" id="UP001211872">
    <property type="component" value="Chromosome"/>
</dbReference>
<keyword evidence="2" id="KW-1185">Reference proteome</keyword>
<reference evidence="1 2" key="1">
    <citation type="journal article" date="2011" name="Int. J. Syst. Evol. Microbiol.">
        <title>Hymenobacter yonginensis sp. nov., isolated from a mesotrophic artificial lake.</title>
        <authorList>
            <person name="Joung Y."/>
            <person name="Cho S.H."/>
            <person name="Kim H."/>
            <person name="Kim S.B."/>
            <person name="Joh K."/>
        </authorList>
    </citation>
    <scope>NUCLEOTIDE SEQUENCE [LARGE SCALE GENOMIC DNA]</scope>
    <source>
        <strain evidence="1 2">KCTC 22745</strain>
    </source>
</reference>
<sequence length="183" mass="20113">MPKLQFLQANRNAFYPPPAGGGPVLEFVTYRDLNATTQDLATGTLTSTGAYAYGLGTKKAVLPGRASLELQHNPIFDYGIAGWYSDSYAAFANVRYGIYVDSATTWMVFVEGSGSGYPGGGWNPSDVFHINIYPDRVEWLRNGELVYTLQQAPAYAELWAGGYMSYGQCAWTMRAGAENYVLR</sequence>
<gene>
    <name evidence="1" type="ORF">O9Z63_08360</name>
</gene>
<organism evidence="1 2">
    <name type="scientific">Hymenobacter yonginensis</name>
    <dbReference type="NCBI Taxonomy" id="748197"/>
    <lineage>
        <taxon>Bacteria</taxon>
        <taxon>Pseudomonadati</taxon>
        <taxon>Bacteroidota</taxon>
        <taxon>Cytophagia</taxon>
        <taxon>Cytophagales</taxon>
        <taxon>Hymenobacteraceae</taxon>
        <taxon>Hymenobacter</taxon>
    </lineage>
</organism>
<accession>A0ABY7PTM5</accession>
<dbReference type="EMBL" id="CP115396">
    <property type="protein sequence ID" value="WBO86261.1"/>
    <property type="molecule type" value="Genomic_DNA"/>
</dbReference>
<evidence type="ECO:0000313" key="2">
    <source>
        <dbReference type="Proteomes" id="UP001211872"/>
    </source>
</evidence>
<name>A0ABY7PTM5_9BACT</name>